<keyword evidence="1" id="KW-0472">Membrane</keyword>
<feature type="transmembrane region" description="Helical" evidence="1">
    <location>
        <begin position="65"/>
        <end position="82"/>
    </location>
</feature>
<evidence type="ECO:0000313" key="2">
    <source>
        <dbReference type="EMBL" id="VAX43251.1"/>
    </source>
</evidence>
<gene>
    <name evidence="2" type="ORF">AC2117_00389</name>
</gene>
<accession>A0A446ZFK2</accession>
<name>A0A446ZFK2_ACICA</name>
<reference evidence="2 3" key="1">
    <citation type="submission" date="2018-08" db="EMBL/GenBank/DDBJ databases">
        <authorList>
            <person name="Gonzaga-Molto A."/>
        </authorList>
    </citation>
    <scope>NUCLEOTIDE SEQUENCE [LARGE SCALE GENOMIC DNA]</scope>
    <source>
        <strain evidence="2">Acinetobacter calcoaceticus str. 2117</strain>
    </source>
</reference>
<proteinExistence type="predicted"/>
<dbReference type="EMBL" id="LS999521">
    <property type="protein sequence ID" value="VAX43251.1"/>
    <property type="molecule type" value="Genomic_DNA"/>
</dbReference>
<organism evidence="2 3">
    <name type="scientific">Acinetobacter calcoaceticus</name>
    <dbReference type="NCBI Taxonomy" id="471"/>
    <lineage>
        <taxon>Bacteria</taxon>
        <taxon>Pseudomonadati</taxon>
        <taxon>Pseudomonadota</taxon>
        <taxon>Gammaproteobacteria</taxon>
        <taxon>Moraxellales</taxon>
        <taxon>Moraxellaceae</taxon>
        <taxon>Acinetobacter</taxon>
        <taxon>Acinetobacter calcoaceticus/baumannii complex</taxon>
    </lineage>
</organism>
<evidence type="ECO:0000256" key="1">
    <source>
        <dbReference type="SAM" id="Phobius"/>
    </source>
</evidence>
<dbReference type="AlphaFoldDB" id="A0A446ZFK2"/>
<protein>
    <submittedName>
        <fullName evidence="2">Uncharacterized protein</fullName>
    </submittedName>
</protein>
<evidence type="ECO:0000313" key="3">
    <source>
        <dbReference type="Proteomes" id="UP000294355"/>
    </source>
</evidence>
<dbReference type="Proteomes" id="UP000294355">
    <property type="component" value="Chromosome"/>
</dbReference>
<feature type="transmembrane region" description="Helical" evidence="1">
    <location>
        <begin position="167"/>
        <end position="187"/>
    </location>
</feature>
<keyword evidence="1" id="KW-0812">Transmembrane</keyword>
<feature type="transmembrane region" description="Helical" evidence="1">
    <location>
        <begin position="132"/>
        <end position="155"/>
    </location>
</feature>
<sequence>MTIPRKIKRNIAIEQISCDIKRGSLFCMGTTPMLNPIFSFFKLLLRNLNVNEDQIWRCLSLTTPLYASITIYIFFLIFMFYPNIIRFELPDFNFIFQFGLFIGFLLLIYYIFVFFPAIFVQLKLHRYHRINFFTVILSALFLTYVIPTLLMLIFAPLEQFELFVIEFFYVLGPFSLTYAVIYWILLLRADLKQHLKNGT</sequence>
<keyword evidence="1" id="KW-1133">Transmembrane helix</keyword>
<feature type="transmembrane region" description="Helical" evidence="1">
    <location>
        <begin position="94"/>
        <end position="120"/>
    </location>
</feature>